<evidence type="ECO:0000256" key="3">
    <source>
        <dbReference type="ARBA" id="ARBA00022475"/>
    </source>
</evidence>
<evidence type="ECO:0000259" key="8">
    <source>
        <dbReference type="Pfam" id="PF00892"/>
    </source>
</evidence>
<feature type="transmembrane region" description="Helical" evidence="7">
    <location>
        <begin position="120"/>
        <end position="138"/>
    </location>
</feature>
<dbReference type="InterPro" id="IPR051258">
    <property type="entry name" value="Diverse_Substrate_Transporter"/>
</dbReference>
<dbReference type="PANTHER" id="PTHR42920">
    <property type="entry name" value="OS03G0707200 PROTEIN-RELATED"/>
    <property type="match status" value="1"/>
</dbReference>
<keyword evidence="6 7" id="KW-0472">Membrane</keyword>
<dbReference type="Proteomes" id="UP000093482">
    <property type="component" value="Unassembled WGS sequence"/>
</dbReference>
<dbReference type="InterPro" id="IPR000620">
    <property type="entry name" value="EamA_dom"/>
</dbReference>
<sequence length="297" mass="32229">MTQQRANVLLVLVTFGWGASYLFTKFAVAELQPFNLVAIRFCIAFVVMYALCYSKIKQPSRQMLLASATLGILLCAVSAVFGYALQVTAASTASFLISTTVVFVPLLMMLITRKLPSRQVAIGLGITLIGISLFSIKGTMTLEFGMVLCLVTALLYAVHIVLNNYYVRKQLDGIALGVYQLGFGSAFAFVCMPFFETPTLPQSTLGWTSLFMLAIVCSAFAVVVQSAVQKYTSAVHTGFILSLEPIFAALLGFLFLQEVMTTQELVGAAFIFAGMLVANYVPKKESVVSQEPHLSSP</sequence>
<dbReference type="AlphaFoldDB" id="A0A1C0YVD5"/>
<evidence type="ECO:0000313" key="9">
    <source>
        <dbReference type="EMBL" id="OCS91123.1"/>
    </source>
</evidence>
<evidence type="ECO:0000256" key="5">
    <source>
        <dbReference type="ARBA" id="ARBA00022989"/>
    </source>
</evidence>
<feature type="transmembrane region" description="Helical" evidence="7">
    <location>
        <begin position="34"/>
        <end position="52"/>
    </location>
</feature>
<organism evidence="9 10">
    <name type="scientific">Caryophanon latum</name>
    <dbReference type="NCBI Taxonomy" id="33977"/>
    <lineage>
        <taxon>Bacteria</taxon>
        <taxon>Bacillati</taxon>
        <taxon>Bacillota</taxon>
        <taxon>Bacilli</taxon>
        <taxon>Bacillales</taxon>
        <taxon>Caryophanaceae</taxon>
        <taxon>Caryophanon</taxon>
    </lineage>
</organism>
<dbReference type="Pfam" id="PF00892">
    <property type="entry name" value="EamA"/>
    <property type="match status" value="2"/>
</dbReference>
<dbReference type="GO" id="GO:0005886">
    <property type="term" value="C:plasma membrane"/>
    <property type="evidence" value="ECO:0007669"/>
    <property type="project" value="UniProtKB-SubCell"/>
</dbReference>
<comment type="similarity">
    <text evidence="2">Belongs to the EamA transporter family.</text>
</comment>
<feature type="transmembrane region" description="Helical" evidence="7">
    <location>
        <begin position="174"/>
        <end position="195"/>
    </location>
</feature>
<feature type="transmembrane region" description="Helical" evidence="7">
    <location>
        <begin position="91"/>
        <end position="111"/>
    </location>
</feature>
<feature type="transmembrane region" description="Helical" evidence="7">
    <location>
        <begin position="207"/>
        <end position="228"/>
    </location>
</feature>
<keyword evidence="10" id="KW-1185">Reference proteome</keyword>
<evidence type="ECO:0000256" key="2">
    <source>
        <dbReference type="ARBA" id="ARBA00007362"/>
    </source>
</evidence>
<evidence type="ECO:0000256" key="6">
    <source>
        <dbReference type="ARBA" id="ARBA00023136"/>
    </source>
</evidence>
<accession>A0A1C0YVD5</accession>
<comment type="subcellular location">
    <subcellularLocation>
        <location evidence="1">Cell membrane</location>
        <topology evidence="1">Multi-pass membrane protein</topology>
    </subcellularLocation>
</comment>
<dbReference type="RefSeq" id="WP_066463876.1">
    <property type="nucleotide sequence ID" value="NZ_MATO01000031.1"/>
</dbReference>
<evidence type="ECO:0000256" key="7">
    <source>
        <dbReference type="SAM" id="Phobius"/>
    </source>
</evidence>
<comment type="caution">
    <text evidence="9">The sequence shown here is derived from an EMBL/GenBank/DDBJ whole genome shotgun (WGS) entry which is preliminary data.</text>
</comment>
<feature type="domain" description="EamA" evidence="8">
    <location>
        <begin position="6"/>
        <end position="135"/>
    </location>
</feature>
<evidence type="ECO:0000256" key="1">
    <source>
        <dbReference type="ARBA" id="ARBA00004651"/>
    </source>
</evidence>
<reference evidence="9 10" key="1">
    <citation type="submission" date="2016-07" db="EMBL/GenBank/DDBJ databases">
        <title>Caryophanon latum genome sequencing.</title>
        <authorList>
            <person name="Verma A."/>
            <person name="Pal Y."/>
            <person name="Krishnamurthi S."/>
        </authorList>
    </citation>
    <scope>NUCLEOTIDE SEQUENCE [LARGE SCALE GENOMIC DNA]</scope>
    <source>
        <strain evidence="9 10">DSM 14151</strain>
    </source>
</reference>
<feature type="domain" description="EamA" evidence="8">
    <location>
        <begin position="144"/>
        <end position="279"/>
    </location>
</feature>
<dbReference type="SUPFAM" id="SSF103481">
    <property type="entry name" value="Multidrug resistance efflux transporter EmrE"/>
    <property type="match status" value="2"/>
</dbReference>
<keyword evidence="5 7" id="KW-1133">Transmembrane helix</keyword>
<dbReference type="OrthoDB" id="9804865at2"/>
<keyword evidence="4 7" id="KW-0812">Transmembrane</keyword>
<evidence type="ECO:0000256" key="4">
    <source>
        <dbReference type="ARBA" id="ARBA00022692"/>
    </source>
</evidence>
<keyword evidence="3" id="KW-1003">Cell membrane</keyword>
<name>A0A1C0YVD5_9BACL</name>
<dbReference type="PANTHER" id="PTHR42920:SF5">
    <property type="entry name" value="EAMA DOMAIN-CONTAINING PROTEIN"/>
    <property type="match status" value="1"/>
</dbReference>
<dbReference type="InterPro" id="IPR037185">
    <property type="entry name" value="EmrE-like"/>
</dbReference>
<feature type="transmembrane region" description="Helical" evidence="7">
    <location>
        <begin position="64"/>
        <end position="85"/>
    </location>
</feature>
<feature type="transmembrane region" description="Helical" evidence="7">
    <location>
        <begin position="262"/>
        <end position="281"/>
    </location>
</feature>
<protein>
    <recommendedName>
        <fullName evidence="8">EamA domain-containing protein</fullName>
    </recommendedName>
</protein>
<feature type="transmembrane region" description="Helical" evidence="7">
    <location>
        <begin position="235"/>
        <end position="256"/>
    </location>
</feature>
<feature type="transmembrane region" description="Helical" evidence="7">
    <location>
        <begin position="7"/>
        <end position="28"/>
    </location>
</feature>
<feature type="transmembrane region" description="Helical" evidence="7">
    <location>
        <begin position="144"/>
        <end position="162"/>
    </location>
</feature>
<proteinExistence type="inferred from homology"/>
<dbReference type="EMBL" id="MATO01000031">
    <property type="protein sequence ID" value="OCS91123.1"/>
    <property type="molecule type" value="Genomic_DNA"/>
</dbReference>
<evidence type="ECO:0000313" key="10">
    <source>
        <dbReference type="Proteomes" id="UP000093482"/>
    </source>
</evidence>
<gene>
    <name evidence="9" type="ORF">A6K76_10285</name>
</gene>